<gene>
    <name evidence="1" type="ORF">HOO69_20515</name>
</gene>
<evidence type="ECO:0000313" key="2">
    <source>
        <dbReference type="Proteomes" id="UP000501443"/>
    </source>
</evidence>
<organism evidence="1 2">
    <name type="scientific">Vibrio europaeus</name>
    <dbReference type="NCBI Taxonomy" id="300876"/>
    <lineage>
        <taxon>Bacteria</taxon>
        <taxon>Pseudomonadati</taxon>
        <taxon>Pseudomonadota</taxon>
        <taxon>Gammaproteobacteria</taxon>
        <taxon>Vibrionales</taxon>
        <taxon>Vibrionaceae</taxon>
        <taxon>Vibrio</taxon>
        <taxon>Vibrio oreintalis group</taxon>
    </lineage>
</organism>
<dbReference type="EMBL" id="CP053543">
    <property type="protein sequence ID" value="QJY38933.1"/>
    <property type="molecule type" value="Genomic_DNA"/>
</dbReference>
<sequence>MKEQYIWPLVGVALGWLLNAMSASAKVRAENRKSSARLLSKLIQIKSQVVIYRSTTRAMQPMFGKHPEYEAFRVGLIERHFLKPDSLEHDFKSAIDDYSSLYPLSASKLESTYQAILKLKTVNLKAASNDPEAYKKLYRTIELNAEGIETAIETHIKECAFHHGLVTYLKVKFTNYTKVIKKSDPKDIEHLVGAVGDLNSVMDKFNNTHNKQFKSDS</sequence>
<name>A0AAE7DZ73_9VIBR</name>
<reference evidence="1 2" key="1">
    <citation type="submission" date="2020-05" db="EMBL/GenBank/DDBJ databases">
        <title>First description outside Europe of the emergent pathogen for shellfish aquaculture Vibrio europaeus.</title>
        <authorList>
            <person name="Dubert J."/>
            <person name="Rojas R."/>
        </authorList>
    </citation>
    <scope>NUCLEOTIDE SEQUENCE [LARGE SCALE GENOMIC DNA]</scope>
    <source>
        <strain evidence="1 2">NPI-1</strain>
    </source>
</reference>
<dbReference type="AlphaFoldDB" id="A0AAE7DZ73"/>
<proteinExistence type="predicted"/>
<evidence type="ECO:0000313" key="1">
    <source>
        <dbReference type="EMBL" id="QJY38933.1"/>
    </source>
</evidence>
<dbReference type="RefSeq" id="WP_171803003.1">
    <property type="nucleotide sequence ID" value="NZ_CP053543.1"/>
</dbReference>
<protein>
    <submittedName>
        <fullName evidence="1">Uncharacterized protein</fullName>
    </submittedName>
</protein>
<dbReference type="Proteomes" id="UP000501443">
    <property type="component" value="Chromosome 2"/>
</dbReference>
<accession>A0AAE7DZ73</accession>